<organism evidence="2 3">
    <name type="scientific">Floridaenema evergladense BLCC-F167</name>
    <dbReference type="NCBI Taxonomy" id="3153639"/>
    <lineage>
        <taxon>Bacteria</taxon>
        <taxon>Bacillati</taxon>
        <taxon>Cyanobacteriota</taxon>
        <taxon>Cyanophyceae</taxon>
        <taxon>Oscillatoriophycideae</taxon>
        <taxon>Aerosakkonematales</taxon>
        <taxon>Aerosakkonemataceae</taxon>
        <taxon>Floridanema</taxon>
        <taxon>Floridanema evergladense</taxon>
    </lineage>
</organism>
<name>A0ABV4WI76_9CYAN</name>
<dbReference type="Proteomes" id="UP001576780">
    <property type="component" value="Unassembled WGS sequence"/>
</dbReference>
<evidence type="ECO:0000256" key="1">
    <source>
        <dbReference type="SAM" id="Phobius"/>
    </source>
</evidence>
<feature type="transmembrane region" description="Helical" evidence="1">
    <location>
        <begin position="193"/>
        <end position="214"/>
    </location>
</feature>
<dbReference type="EMBL" id="JBHFNT010000071">
    <property type="protein sequence ID" value="MFB2834572.1"/>
    <property type="molecule type" value="Genomic_DNA"/>
</dbReference>
<keyword evidence="3" id="KW-1185">Reference proteome</keyword>
<keyword evidence="1" id="KW-0472">Membrane</keyword>
<evidence type="ECO:0000313" key="2">
    <source>
        <dbReference type="EMBL" id="MFB2834572.1"/>
    </source>
</evidence>
<proteinExistence type="predicted"/>
<evidence type="ECO:0008006" key="4">
    <source>
        <dbReference type="Google" id="ProtNLM"/>
    </source>
</evidence>
<evidence type="ECO:0000313" key="3">
    <source>
        <dbReference type="Proteomes" id="UP001576780"/>
    </source>
</evidence>
<comment type="caution">
    <text evidence="2">The sequence shown here is derived from an EMBL/GenBank/DDBJ whole genome shotgun (WGS) entry which is preliminary data.</text>
</comment>
<reference evidence="2 3" key="1">
    <citation type="submission" date="2024-09" db="EMBL/GenBank/DDBJ databases">
        <title>Floridaenema gen nov. (Aerosakkonemataceae, Aerosakkonematales ord. nov., Cyanobacteria) from benthic tropical and subtropical fresh waters, with the description of four new species.</title>
        <authorList>
            <person name="Moretto J.A."/>
            <person name="Berthold D.E."/>
            <person name="Lefler F.W."/>
            <person name="Huang I.-S."/>
            <person name="Laughinghouse H. IV."/>
        </authorList>
    </citation>
    <scope>NUCLEOTIDE SEQUENCE [LARGE SCALE GENOMIC DNA]</scope>
    <source>
        <strain evidence="2 3">BLCC-F167</strain>
    </source>
</reference>
<dbReference type="RefSeq" id="WP_413277004.1">
    <property type="nucleotide sequence ID" value="NZ_JBHFNT010000071.1"/>
</dbReference>
<keyword evidence="1" id="KW-1133">Transmembrane helix</keyword>
<keyword evidence="1" id="KW-0812">Transmembrane</keyword>
<gene>
    <name evidence="2" type="ORF">ACE1CA_08565</name>
</gene>
<protein>
    <recommendedName>
        <fullName evidence="4">Transketolase</fullName>
    </recommendedName>
</protein>
<accession>A0ABV4WI76</accession>
<sequence>MLHRLSLNKTFTTMLFLGLTITPVYAHSVRVAADVGGTLHIEPNDNPKAGESSQTWIALTRPGGKIISLQNCNCQMAVFLKPRVQGTAPLLKPALKPFSNSQYQGIPSANIVFPKPGNYEIELSGTPKTNGNFKPFKLTFPVTVAAGRTAAAATPSSNTMISQNQLNQNIKKNPQVLDKNAVVNPEKQQRFNAALPLIITGASLAGIGVIGAVLQNRK</sequence>